<dbReference type="PANTHER" id="PTHR37460">
    <property type="entry name" value="ENDONUCLEASE III"/>
    <property type="match status" value="1"/>
</dbReference>
<dbReference type="RefSeq" id="WP_015232421.1">
    <property type="nucleotide sequence ID" value="NC_019791.1"/>
</dbReference>
<accession>L0AAS3</accession>
<evidence type="ECO:0000313" key="2">
    <source>
        <dbReference type="Proteomes" id="UP000010469"/>
    </source>
</evidence>
<dbReference type="GeneID" id="14212042"/>
<dbReference type="HOGENOM" id="CLU_115699_0_0_2"/>
<keyword evidence="2" id="KW-1185">Reference proteome</keyword>
<proteinExistence type="predicted"/>
<dbReference type="InParanoid" id="L0AAS3"/>
<dbReference type="InterPro" id="IPR002837">
    <property type="entry name" value="DUF123"/>
</dbReference>
<evidence type="ECO:0008006" key="3">
    <source>
        <dbReference type="Google" id="ProtNLM"/>
    </source>
</evidence>
<dbReference type="Proteomes" id="UP000010469">
    <property type="component" value="Chromosome"/>
</dbReference>
<protein>
    <recommendedName>
        <fullName evidence="3">GIY-YIG domain-containing protein</fullName>
    </recommendedName>
</protein>
<reference evidence="2" key="1">
    <citation type="submission" date="2012-03" db="EMBL/GenBank/DDBJ databases">
        <title>Complete genome of Caldisphaera lagunensis DSM 15908.</title>
        <authorList>
            <person name="Lucas S."/>
            <person name="Copeland A."/>
            <person name="Lapidus A."/>
            <person name="Glavina del Rio T."/>
            <person name="Dalin E."/>
            <person name="Tice H."/>
            <person name="Bruce D."/>
            <person name="Goodwin L."/>
            <person name="Pitluck S."/>
            <person name="Peters L."/>
            <person name="Mikhailova N."/>
            <person name="Teshima H."/>
            <person name="Kyrpides N."/>
            <person name="Mavromatis K."/>
            <person name="Ivanova N."/>
            <person name="Brettin T."/>
            <person name="Detter J.C."/>
            <person name="Han C."/>
            <person name="Larimer F."/>
            <person name="Land M."/>
            <person name="Hauser L."/>
            <person name="Markowitz V."/>
            <person name="Cheng J.-F."/>
            <person name="Hugenholtz P."/>
            <person name="Woyke T."/>
            <person name="Wu D."/>
            <person name="Spring S."/>
            <person name="Schroeder M."/>
            <person name="Brambilla E."/>
            <person name="Klenk H.-P."/>
            <person name="Eisen J.A."/>
        </authorList>
    </citation>
    <scope>NUCLEOTIDE SEQUENCE [LARGE SCALE GENOMIC DNA]</scope>
    <source>
        <strain evidence="2">DSM 15908 / JCM 11604 / IC-154</strain>
    </source>
</reference>
<dbReference type="Pfam" id="PF01986">
    <property type="entry name" value="DUF123"/>
    <property type="match status" value="1"/>
</dbReference>
<dbReference type="PANTHER" id="PTHR37460:SF1">
    <property type="entry name" value="ENDONUCLEASE III"/>
    <property type="match status" value="1"/>
</dbReference>
<gene>
    <name evidence="1" type="ordered locus">Calag_0782</name>
</gene>
<organism evidence="1 2">
    <name type="scientific">Caldisphaera lagunensis (strain DSM 15908 / JCM 11604 / ANMR 0165 / IC-154)</name>
    <dbReference type="NCBI Taxonomy" id="1056495"/>
    <lineage>
        <taxon>Archaea</taxon>
        <taxon>Thermoproteota</taxon>
        <taxon>Thermoprotei</taxon>
        <taxon>Acidilobales</taxon>
        <taxon>Caldisphaeraceae</taxon>
        <taxon>Caldisphaera</taxon>
    </lineage>
</organism>
<name>L0AAS3_CALLD</name>
<evidence type="ECO:0000313" key="1">
    <source>
        <dbReference type="EMBL" id="AFZ70524.1"/>
    </source>
</evidence>
<dbReference type="EMBL" id="CP003378">
    <property type="protein sequence ID" value="AFZ70524.1"/>
    <property type="molecule type" value="Genomic_DNA"/>
</dbReference>
<dbReference type="OrthoDB" id="17296at2157"/>
<dbReference type="STRING" id="1056495.Calag_0782"/>
<dbReference type="KEGG" id="clg:Calag_0782"/>
<dbReference type="eggNOG" id="arCOG00463">
    <property type="taxonomic scope" value="Archaea"/>
</dbReference>
<sequence length="161" mass="19001">MNKQIHGNQIYNIWSQILSKEGIYIIVFRVNDYINLIINKNEFIIDKGYIIYIGSAGNGLNNRLRRHLTKNKKLRWHIDYVTNNKSVEPSIIYYKEGLYGVKIEDELSSLFYSKFLKIDNLGATDSKMPHMYYSNNIKEILKIIYKLDGSIIIFPSIFDYF</sequence>
<dbReference type="AlphaFoldDB" id="L0AAS3"/>